<dbReference type="InterPro" id="IPR003439">
    <property type="entry name" value="ABC_transporter-like_ATP-bd"/>
</dbReference>
<keyword evidence="3" id="KW-0201">Cytochrome c-type biogenesis</keyword>
<evidence type="ECO:0000256" key="2">
    <source>
        <dbReference type="ARBA" id="ARBA00022741"/>
    </source>
</evidence>
<evidence type="ECO:0000256" key="6">
    <source>
        <dbReference type="ARBA" id="ARBA00023136"/>
    </source>
</evidence>
<dbReference type="InterPro" id="IPR003593">
    <property type="entry name" value="AAA+_ATPase"/>
</dbReference>
<dbReference type="PANTHER" id="PTHR43499">
    <property type="entry name" value="ABC TRANSPORTER I FAMILY MEMBER 1"/>
    <property type="match status" value="1"/>
</dbReference>
<keyword evidence="4" id="KW-0067">ATP-binding</keyword>
<evidence type="ECO:0000256" key="4">
    <source>
        <dbReference type="ARBA" id="ARBA00022840"/>
    </source>
</evidence>
<reference evidence="9" key="1">
    <citation type="submission" date="2016-10" db="EMBL/GenBank/DDBJ databases">
        <authorList>
            <person name="Varghese N."/>
            <person name="Submissions S."/>
        </authorList>
    </citation>
    <scope>NUCLEOTIDE SEQUENCE [LARGE SCALE GENOMIC DNA]</scope>
    <source>
        <strain evidence="9">CGMCC 1.7715</strain>
    </source>
</reference>
<evidence type="ECO:0000256" key="3">
    <source>
        <dbReference type="ARBA" id="ARBA00022748"/>
    </source>
</evidence>
<dbReference type="AlphaFoldDB" id="A0A1I5NML4"/>
<sequence>MQARLAASDLACRRGERLLFRALSFEAISGSAIHIAGANGIGKSSLIRILAGLLRPFAGTVESDGAMGLVDERLALDQNLSLGKALAFYEKLDGCRDPGRAFDLLQLGPLMDVPVRYLSTGQKKRAALARLLNGNCPIWLLDEPLNGLDAQAVASVETLVAQHCDTGGIAVVASHQAMALPDVRTIDLAEYAA</sequence>
<dbReference type="SUPFAM" id="SSF52540">
    <property type="entry name" value="P-loop containing nucleoside triphosphate hydrolases"/>
    <property type="match status" value="1"/>
</dbReference>
<dbReference type="InterPro" id="IPR027417">
    <property type="entry name" value="P-loop_NTPase"/>
</dbReference>
<evidence type="ECO:0000256" key="5">
    <source>
        <dbReference type="ARBA" id="ARBA00022967"/>
    </source>
</evidence>
<dbReference type="OrthoDB" id="9800654at2"/>
<protein>
    <submittedName>
        <fullName evidence="8">Heme exporter protein A</fullName>
    </submittedName>
</protein>
<dbReference type="NCBIfam" id="TIGR01189">
    <property type="entry name" value="ccmA"/>
    <property type="match status" value="1"/>
</dbReference>
<gene>
    <name evidence="8" type="ORF">SAMN04488060_1969</name>
</gene>
<dbReference type="Pfam" id="PF00005">
    <property type="entry name" value="ABC_tran"/>
    <property type="match status" value="1"/>
</dbReference>
<organism evidence="8 9">
    <name type="scientific">Qipengyuania nanhaisediminis</name>
    <dbReference type="NCBI Taxonomy" id="604088"/>
    <lineage>
        <taxon>Bacteria</taxon>
        <taxon>Pseudomonadati</taxon>
        <taxon>Pseudomonadota</taxon>
        <taxon>Alphaproteobacteria</taxon>
        <taxon>Sphingomonadales</taxon>
        <taxon>Erythrobacteraceae</taxon>
        <taxon>Qipengyuania</taxon>
    </lineage>
</organism>
<dbReference type="PROSITE" id="PS50893">
    <property type="entry name" value="ABC_TRANSPORTER_2"/>
    <property type="match status" value="1"/>
</dbReference>
<feature type="domain" description="ABC transporter" evidence="7">
    <location>
        <begin position="5"/>
        <end position="193"/>
    </location>
</feature>
<dbReference type="Gene3D" id="3.40.50.300">
    <property type="entry name" value="P-loop containing nucleotide triphosphate hydrolases"/>
    <property type="match status" value="1"/>
</dbReference>
<proteinExistence type="predicted"/>
<evidence type="ECO:0000256" key="1">
    <source>
        <dbReference type="ARBA" id="ARBA00022448"/>
    </source>
</evidence>
<name>A0A1I5NML4_9SPHN</name>
<keyword evidence="1" id="KW-0813">Transport</keyword>
<dbReference type="Proteomes" id="UP000199331">
    <property type="component" value="Unassembled WGS sequence"/>
</dbReference>
<dbReference type="EMBL" id="FOWZ01000003">
    <property type="protein sequence ID" value="SFP23049.1"/>
    <property type="molecule type" value="Genomic_DNA"/>
</dbReference>
<evidence type="ECO:0000259" key="7">
    <source>
        <dbReference type="PROSITE" id="PS50893"/>
    </source>
</evidence>
<dbReference type="STRING" id="604088.SAMN04488060_1969"/>
<dbReference type="RefSeq" id="WP_090480800.1">
    <property type="nucleotide sequence ID" value="NZ_FOWZ01000003.1"/>
</dbReference>
<keyword evidence="9" id="KW-1185">Reference proteome</keyword>
<keyword evidence="5" id="KW-1278">Translocase</keyword>
<dbReference type="GO" id="GO:0017004">
    <property type="term" value="P:cytochrome complex assembly"/>
    <property type="evidence" value="ECO:0007669"/>
    <property type="project" value="UniProtKB-KW"/>
</dbReference>
<dbReference type="GO" id="GO:0005524">
    <property type="term" value="F:ATP binding"/>
    <property type="evidence" value="ECO:0007669"/>
    <property type="project" value="UniProtKB-KW"/>
</dbReference>
<accession>A0A1I5NML4</accession>
<keyword evidence="2" id="KW-0547">Nucleotide-binding</keyword>
<evidence type="ECO:0000313" key="9">
    <source>
        <dbReference type="Proteomes" id="UP000199331"/>
    </source>
</evidence>
<dbReference type="GO" id="GO:0022857">
    <property type="term" value="F:transmembrane transporter activity"/>
    <property type="evidence" value="ECO:0007669"/>
    <property type="project" value="InterPro"/>
</dbReference>
<dbReference type="GO" id="GO:0016887">
    <property type="term" value="F:ATP hydrolysis activity"/>
    <property type="evidence" value="ECO:0007669"/>
    <property type="project" value="InterPro"/>
</dbReference>
<dbReference type="PANTHER" id="PTHR43499:SF1">
    <property type="entry name" value="ABC TRANSPORTER I FAMILY MEMBER 1"/>
    <property type="match status" value="1"/>
</dbReference>
<keyword evidence="6" id="KW-0472">Membrane</keyword>
<dbReference type="InterPro" id="IPR005895">
    <property type="entry name" value="ABC_transptr_haem_export_CcmA"/>
</dbReference>
<evidence type="ECO:0000313" key="8">
    <source>
        <dbReference type="EMBL" id="SFP23049.1"/>
    </source>
</evidence>
<dbReference type="SMART" id="SM00382">
    <property type="entry name" value="AAA"/>
    <property type="match status" value="1"/>
</dbReference>